<protein>
    <submittedName>
        <fullName evidence="1">Uncharacterized protein</fullName>
    </submittedName>
</protein>
<accession>F9FWB4</accession>
<comment type="caution">
    <text evidence="1">The sequence shown here is derived from an EMBL/GenBank/DDBJ whole genome shotgun (WGS) entry which is preliminary data.</text>
</comment>
<proteinExistence type="predicted"/>
<dbReference type="AlphaFoldDB" id="F9FWB4"/>
<evidence type="ECO:0000313" key="1">
    <source>
        <dbReference type="EMBL" id="EGU78790.1"/>
    </source>
</evidence>
<organism evidence="1">
    <name type="scientific">Fusarium oxysporum (strain Fo5176)</name>
    <name type="common">Fusarium vascular wilt</name>
    <dbReference type="NCBI Taxonomy" id="660025"/>
    <lineage>
        <taxon>Eukaryota</taxon>
        <taxon>Fungi</taxon>
        <taxon>Dikarya</taxon>
        <taxon>Ascomycota</taxon>
        <taxon>Pezizomycotina</taxon>
        <taxon>Sordariomycetes</taxon>
        <taxon>Hypocreomycetidae</taxon>
        <taxon>Hypocreales</taxon>
        <taxon>Nectriaceae</taxon>
        <taxon>Fusarium</taxon>
        <taxon>Fusarium oxysporum species complex</taxon>
    </lineage>
</organism>
<name>F9FWB4_FUSOF</name>
<sequence length="99" mass="11222">MRNNSVIQNSPTWAQKKAIGQSVSRYWQAAFTDFFYSLLPQKNGKPFVSYLAHDFLRVSKVAIPSPTHEFLKLSQGENGLVSRLGILGVFFFDQVVHMS</sequence>
<reference evidence="1" key="1">
    <citation type="journal article" date="2012" name="Mol. Plant Microbe Interact.">
        <title>A highly conserved effector in Fusarium oxysporum is required for full virulence on Arabidopsis.</title>
        <authorList>
            <person name="Thatcher L.F."/>
            <person name="Gardiner D.M."/>
            <person name="Kazan K."/>
            <person name="Manners J."/>
        </authorList>
    </citation>
    <scope>NUCLEOTIDE SEQUENCE [LARGE SCALE GENOMIC DNA]</scope>
    <source>
        <strain evidence="1">Fo5176</strain>
    </source>
</reference>
<gene>
    <name evidence="1" type="ORF">FOXB_10696</name>
</gene>
<dbReference type="EMBL" id="AFQF01002738">
    <property type="protein sequence ID" value="EGU78790.1"/>
    <property type="molecule type" value="Genomic_DNA"/>
</dbReference>